<comment type="caution">
    <text evidence="1">The sequence shown here is derived from an EMBL/GenBank/DDBJ whole genome shotgun (WGS) entry which is preliminary data.</text>
</comment>
<keyword evidence="2" id="KW-1185">Reference proteome</keyword>
<proteinExistence type="predicted"/>
<accession>A0ABN8CFN3</accession>
<name>A0ABN8CFN3_9STRA</name>
<organism evidence="1 2">
    <name type="scientific">Peronospora farinosa</name>
    <dbReference type="NCBI Taxonomy" id="134698"/>
    <lineage>
        <taxon>Eukaryota</taxon>
        <taxon>Sar</taxon>
        <taxon>Stramenopiles</taxon>
        <taxon>Oomycota</taxon>
        <taxon>Peronosporomycetes</taxon>
        <taxon>Peronosporales</taxon>
        <taxon>Peronosporaceae</taxon>
        <taxon>Peronospora</taxon>
    </lineage>
</organism>
<protein>
    <submittedName>
        <fullName evidence="1">Uncharacterized protein</fullName>
    </submittedName>
</protein>
<evidence type="ECO:0000313" key="1">
    <source>
        <dbReference type="EMBL" id="CAH0492882.1"/>
    </source>
</evidence>
<reference evidence="1 2" key="1">
    <citation type="submission" date="2021-11" db="EMBL/GenBank/DDBJ databases">
        <authorList>
            <person name="Islam A."/>
            <person name="Islam S."/>
            <person name="Flora M.S."/>
            <person name="Rahman M."/>
            <person name="Ziaur R.M."/>
            <person name="Epstein J.H."/>
            <person name="Hassan M."/>
            <person name="Klassen M."/>
            <person name="Woodard K."/>
            <person name="Webb A."/>
            <person name="Webby R.J."/>
            <person name="El Zowalaty M.E."/>
        </authorList>
    </citation>
    <scope>NUCLEOTIDE SEQUENCE [LARGE SCALE GENOMIC DNA]</scope>
    <source>
        <strain evidence="1">Pf1</strain>
    </source>
</reference>
<gene>
    <name evidence="1" type="ORF">PFR001_LOCUS8056</name>
</gene>
<sequence length="74" mass="8270">MMIIPEVTRGSLTGIFCDDDKKKKGKGRGNRWTRDPYGIRGATKRSMAETMPAFNYVATALQVHEPDSKTHTEA</sequence>
<feature type="non-terminal residue" evidence="1">
    <location>
        <position position="74"/>
    </location>
</feature>
<dbReference type="Proteomes" id="UP001157938">
    <property type="component" value="Unassembled WGS sequence"/>
</dbReference>
<dbReference type="EMBL" id="CAKLBC010001554">
    <property type="protein sequence ID" value="CAH0492882.1"/>
    <property type="molecule type" value="Genomic_DNA"/>
</dbReference>
<evidence type="ECO:0000313" key="2">
    <source>
        <dbReference type="Proteomes" id="UP001157938"/>
    </source>
</evidence>